<feature type="compositionally biased region" description="Basic and acidic residues" evidence="1">
    <location>
        <begin position="108"/>
        <end position="122"/>
    </location>
</feature>
<reference evidence="3 4" key="1">
    <citation type="submission" date="2024-09" db="EMBL/GenBank/DDBJ databases">
        <authorList>
            <person name="Sun Q."/>
            <person name="Mori K."/>
        </authorList>
    </citation>
    <scope>NUCLEOTIDE SEQUENCE [LARGE SCALE GENOMIC DNA]</scope>
    <source>
        <strain evidence="3 4">JCM 9767</strain>
    </source>
</reference>
<dbReference type="PROSITE" id="PS50801">
    <property type="entry name" value="STAS"/>
    <property type="match status" value="1"/>
</dbReference>
<accession>A0ABV5LA58</accession>
<feature type="region of interest" description="Disordered" evidence="1">
    <location>
        <begin position="108"/>
        <end position="132"/>
    </location>
</feature>
<evidence type="ECO:0000256" key="1">
    <source>
        <dbReference type="SAM" id="MobiDB-lite"/>
    </source>
</evidence>
<evidence type="ECO:0000313" key="4">
    <source>
        <dbReference type="Proteomes" id="UP001589753"/>
    </source>
</evidence>
<feature type="domain" description="STAS" evidence="2">
    <location>
        <begin position="19"/>
        <end position="128"/>
    </location>
</feature>
<keyword evidence="4" id="KW-1185">Reference proteome</keyword>
<comment type="caution">
    <text evidence="3">The sequence shown here is derived from an EMBL/GenBank/DDBJ whole genome shotgun (WGS) entry which is preliminary data.</text>
</comment>
<name>A0ABV5LA58_9ACTN</name>
<gene>
    <name evidence="3" type="ORF">ACFFUA_16535</name>
</gene>
<dbReference type="Pfam" id="PF13466">
    <property type="entry name" value="STAS_2"/>
    <property type="match status" value="1"/>
</dbReference>
<dbReference type="SUPFAM" id="SSF52091">
    <property type="entry name" value="SpoIIaa-like"/>
    <property type="match status" value="1"/>
</dbReference>
<dbReference type="InterPro" id="IPR002645">
    <property type="entry name" value="STAS_dom"/>
</dbReference>
<dbReference type="Proteomes" id="UP001589753">
    <property type="component" value="Unassembled WGS sequence"/>
</dbReference>
<proteinExistence type="predicted"/>
<dbReference type="InterPro" id="IPR036513">
    <property type="entry name" value="STAS_dom_sf"/>
</dbReference>
<evidence type="ECO:0000313" key="3">
    <source>
        <dbReference type="EMBL" id="MFB9349053.1"/>
    </source>
</evidence>
<evidence type="ECO:0000259" key="2">
    <source>
        <dbReference type="PROSITE" id="PS50801"/>
    </source>
</evidence>
<dbReference type="RefSeq" id="WP_159044789.1">
    <property type="nucleotide sequence ID" value="NZ_JBHMDI010000038.1"/>
</dbReference>
<dbReference type="Gene3D" id="3.30.750.24">
    <property type="entry name" value="STAS domain"/>
    <property type="match status" value="1"/>
</dbReference>
<dbReference type="InterPro" id="IPR058548">
    <property type="entry name" value="MlaB-like_STAS"/>
</dbReference>
<dbReference type="EMBL" id="JBHMDI010000038">
    <property type="protein sequence ID" value="MFB9349053.1"/>
    <property type="molecule type" value="Genomic_DNA"/>
</dbReference>
<protein>
    <submittedName>
        <fullName evidence="3">STAS domain-containing protein</fullName>
    </submittedName>
</protein>
<sequence>MSCAPPPGLSLVDAMTPPVLVLSGPLAPGEVSGPCDALRALLDGGGGGGPGRVVVCDVAGLGPAGLAAVNLLARLQLTARRAGGRIRLRDPSPALRALLDLAGLRFEVEGQPEQREPPRGVEEAVEPGDPAV</sequence>
<organism evidence="3 4">
    <name type="scientific">Streptomyces heliomycini</name>
    <dbReference type="NCBI Taxonomy" id="284032"/>
    <lineage>
        <taxon>Bacteria</taxon>
        <taxon>Bacillati</taxon>
        <taxon>Actinomycetota</taxon>
        <taxon>Actinomycetes</taxon>
        <taxon>Kitasatosporales</taxon>
        <taxon>Streptomycetaceae</taxon>
        <taxon>Streptomyces</taxon>
    </lineage>
</organism>